<dbReference type="AlphaFoldDB" id="A0A101KQE2"/>
<feature type="transmembrane region" description="Helical" evidence="14">
    <location>
        <begin position="40"/>
        <end position="58"/>
    </location>
</feature>
<evidence type="ECO:0000259" key="18">
    <source>
        <dbReference type="PROSITE" id="PS51371"/>
    </source>
</evidence>
<keyword evidence="11 14" id="KW-0482">Metalloprotease</keyword>
<evidence type="ECO:0000256" key="6">
    <source>
        <dbReference type="ARBA" id="ARBA00022723"/>
    </source>
</evidence>
<feature type="transmembrane region" description="Helical" evidence="14">
    <location>
        <begin position="189"/>
        <end position="217"/>
    </location>
</feature>
<dbReference type="OrthoDB" id="9781963at2"/>
<feature type="binding site" evidence="16">
    <location>
        <position position="62"/>
    </location>
    <ligand>
        <name>Zn(2+)</name>
        <dbReference type="ChEBI" id="CHEBI:29105"/>
        <note>catalytic</note>
    </ligand>
</feature>
<feature type="transmembrane region" description="Helical" evidence="14">
    <location>
        <begin position="98"/>
        <end position="124"/>
    </location>
</feature>
<dbReference type="EMBL" id="LPWA01000124">
    <property type="protein sequence ID" value="KUM25039.1"/>
    <property type="molecule type" value="Genomic_DNA"/>
</dbReference>
<name>A0A101KQE2_RHILI</name>
<gene>
    <name evidence="19" type="ORF">AU467_27980</name>
</gene>
<feature type="transmembrane region" description="Helical" evidence="14">
    <location>
        <begin position="136"/>
        <end position="158"/>
    </location>
</feature>
<evidence type="ECO:0000256" key="11">
    <source>
        <dbReference type="ARBA" id="ARBA00023049"/>
    </source>
</evidence>
<dbReference type="PANTHER" id="PTHR39188">
    <property type="entry name" value="MEMBRANE-ASSOCIATED ZINC METALLOPROTEASE M50B"/>
    <property type="match status" value="1"/>
</dbReference>
<evidence type="ECO:0000256" key="10">
    <source>
        <dbReference type="ARBA" id="ARBA00022989"/>
    </source>
</evidence>
<evidence type="ECO:0000256" key="5">
    <source>
        <dbReference type="ARBA" id="ARBA00022692"/>
    </source>
</evidence>
<keyword evidence="4 14" id="KW-0645">Protease</keyword>
<evidence type="ECO:0000256" key="4">
    <source>
        <dbReference type="ARBA" id="ARBA00022670"/>
    </source>
</evidence>
<protein>
    <recommendedName>
        <fullName evidence="14">Zinc metalloprotease</fullName>
    </recommendedName>
</protein>
<sequence length="360" mass="38089">MQWSYPILRVGGTEIRIHLTFLLLLAWIGIAYFQEGGTSAAIEGVGFIGAVFACVVLHELGHAAAATRYGIRTPKITLLPIGGVAELERLPEKPSEEIVVALAGPLVNVVIAAFLVVALGTTFGIDALISMDNPHVAFVARLAAVNIWLVLFNLIPAFPMDGGRVLRALLATRYNRVRATEIAGTVGQFAAFAFGFIGLVAGNVLLIFVAIFVYLAATAETQAMGLEAAARAVNVRDVMISRFESLPATATLDEAAQALLRTTQHEFPIVDGGGRLRGVLTRTGLVAGLQQRGGQTPVIEAMAANIPVVRDHEKLIKALEPLKKGTAPAVGVVDGRGRLVGYVITENVGELMLLRSAVAS</sequence>
<evidence type="ECO:0000256" key="15">
    <source>
        <dbReference type="PIRSR" id="PIRSR006404-1"/>
    </source>
</evidence>
<dbReference type="CDD" id="cd06164">
    <property type="entry name" value="S2P-M50_SpoIVFB_CBS"/>
    <property type="match status" value="1"/>
</dbReference>
<evidence type="ECO:0000256" key="14">
    <source>
        <dbReference type="PIRNR" id="PIRNR006404"/>
    </source>
</evidence>
<dbReference type="PIRSF" id="PIRSF006404">
    <property type="entry name" value="UCP006404_Pept_M50_CBS"/>
    <property type="match status" value="1"/>
</dbReference>
<reference evidence="19 20" key="1">
    <citation type="submission" date="2015-12" db="EMBL/GenBank/DDBJ databases">
        <title>Draft genome sequence of Mesorhizobium sp. UFLA 01-765, a multitolerant efficient symbiont and plant-growth promoting strain isolated from Zn-mining soil using Leucaena leucocephala as a trap plant.</title>
        <authorList>
            <person name="Rangel W.M."/>
            <person name="Thijs S."/>
            <person name="Longatti S.M."/>
            <person name="Moreira F.M."/>
            <person name="Weyens N."/>
            <person name="Vangronsveld J."/>
            <person name="Van Hamme J.D."/>
            <person name="Bottos E.M."/>
            <person name="Rineau F."/>
        </authorList>
    </citation>
    <scope>NUCLEOTIDE SEQUENCE [LARGE SCALE GENOMIC DNA]</scope>
    <source>
        <strain evidence="19 20">UFLA 01-765</strain>
    </source>
</reference>
<evidence type="ECO:0000256" key="2">
    <source>
        <dbReference type="ARBA" id="ARBA00007931"/>
    </source>
</evidence>
<keyword evidence="13 14" id="KW-0472">Membrane</keyword>
<dbReference type="PANTHER" id="PTHR39188:SF3">
    <property type="entry name" value="STAGE IV SPORULATION PROTEIN FB"/>
    <property type="match status" value="1"/>
</dbReference>
<evidence type="ECO:0000256" key="8">
    <source>
        <dbReference type="ARBA" id="ARBA00022801"/>
    </source>
</evidence>
<evidence type="ECO:0000313" key="19">
    <source>
        <dbReference type="EMBL" id="KUM25039.1"/>
    </source>
</evidence>
<evidence type="ECO:0000256" key="1">
    <source>
        <dbReference type="ARBA" id="ARBA00004651"/>
    </source>
</evidence>
<keyword evidence="10 14" id="KW-1133">Transmembrane helix</keyword>
<dbReference type="InterPro" id="IPR000644">
    <property type="entry name" value="CBS_dom"/>
</dbReference>
<accession>A0A101KQE2</accession>
<evidence type="ECO:0000256" key="13">
    <source>
        <dbReference type="ARBA" id="ARBA00023136"/>
    </source>
</evidence>
<keyword evidence="8 14" id="KW-0378">Hydrolase</keyword>
<keyword evidence="12 17" id="KW-0129">CBS domain</keyword>
<evidence type="ECO:0000256" key="12">
    <source>
        <dbReference type="ARBA" id="ARBA00023122"/>
    </source>
</evidence>
<dbReference type="GO" id="GO:0046872">
    <property type="term" value="F:metal ion binding"/>
    <property type="evidence" value="ECO:0007669"/>
    <property type="project" value="UniProtKB-UniRule"/>
</dbReference>
<evidence type="ECO:0000256" key="9">
    <source>
        <dbReference type="ARBA" id="ARBA00022833"/>
    </source>
</evidence>
<evidence type="ECO:0000256" key="17">
    <source>
        <dbReference type="PROSITE-ProRule" id="PRU00703"/>
    </source>
</evidence>
<feature type="domain" description="CBS" evidence="18">
    <location>
        <begin position="239"/>
        <end position="296"/>
    </location>
</feature>
<comment type="subcellular location">
    <subcellularLocation>
        <location evidence="1 14">Cell membrane</location>
        <topology evidence="1 14">Multi-pass membrane protein</topology>
    </subcellularLocation>
</comment>
<keyword evidence="6 14" id="KW-0479">Metal-binding</keyword>
<keyword evidence="7" id="KW-0677">Repeat</keyword>
<dbReference type="GO" id="GO:0008237">
    <property type="term" value="F:metallopeptidase activity"/>
    <property type="evidence" value="ECO:0007669"/>
    <property type="project" value="UniProtKB-UniRule"/>
</dbReference>
<feature type="transmembrane region" description="Helical" evidence="14">
    <location>
        <begin position="15"/>
        <end position="33"/>
    </location>
</feature>
<dbReference type="Proteomes" id="UP000053176">
    <property type="component" value="Unassembled WGS sequence"/>
</dbReference>
<feature type="active site" evidence="15">
    <location>
        <position position="59"/>
    </location>
</feature>
<dbReference type="SMART" id="SM00116">
    <property type="entry name" value="CBS"/>
    <property type="match status" value="2"/>
</dbReference>
<evidence type="ECO:0000256" key="3">
    <source>
        <dbReference type="ARBA" id="ARBA00022475"/>
    </source>
</evidence>
<comment type="caution">
    <text evidence="19">The sequence shown here is derived from an EMBL/GenBank/DDBJ whole genome shotgun (WGS) entry which is preliminary data.</text>
</comment>
<dbReference type="Gene3D" id="3.10.580.10">
    <property type="entry name" value="CBS-domain"/>
    <property type="match status" value="1"/>
</dbReference>
<keyword evidence="9 14" id="KW-0862">Zinc</keyword>
<evidence type="ECO:0000313" key="20">
    <source>
        <dbReference type="Proteomes" id="UP000053176"/>
    </source>
</evidence>
<feature type="binding site" evidence="16">
    <location>
        <position position="161"/>
    </location>
    <ligand>
        <name>Zn(2+)</name>
        <dbReference type="ChEBI" id="CHEBI:29105"/>
        <note>catalytic</note>
    </ligand>
</feature>
<keyword evidence="3 14" id="KW-1003">Cell membrane</keyword>
<dbReference type="PROSITE" id="PS51371">
    <property type="entry name" value="CBS"/>
    <property type="match status" value="1"/>
</dbReference>
<dbReference type="InterPro" id="IPR016483">
    <property type="entry name" value="UCP006404_Pept_M50_CBS"/>
</dbReference>
<keyword evidence="5 14" id="KW-0812">Transmembrane</keyword>
<dbReference type="SUPFAM" id="SSF54631">
    <property type="entry name" value="CBS-domain pair"/>
    <property type="match status" value="1"/>
</dbReference>
<dbReference type="InterPro" id="IPR008915">
    <property type="entry name" value="Peptidase_M50"/>
</dbReference>
<dbReference type="GO" id="GO:0006508">
    <property type="term" value="P:proteolysis"/>
    <property type="evidence" value="ECO:0007669"/>
    <property type="project" value="UniProtKB-KW"/>
</dbReference>
<comment type="similarity">
    <text evidence="2 14">Belongs to the peptidase M50B family.</text>
</comment>
<organism evidence="19 20">
    <name type="scientific">Rhizobium loti</name>
    <name type="common">Mesorhizobium loti</name>
    <dbReference type="NCBI Taxonomy" id="381"/>
    <lineage>
        <taxon>Bacteria</taxon>
        <taxon>Pseudomonadati</taxon>
        <taxon>Pseudomonadota</taxon>
        <taxon>Alphaproteobacteria</taxon>
        <taxon>Hyphomicrobiales</taxon>
        <taxon>Phyllobacteriaceae</taxon>
        <taxon>Mesorhizobium</taxon>
    </lineage>
</organism>
<comment type="cofactor">
    <cofactor evidence="14 16">
        <name>Zn(2+)</name>
        <dbReference type="ChEBI" id="CHEBI:29105"/>
    </cofactor>
    <text evidence="14 16">Binds 1 zinc ion per subunit.</text>
</comment>
<proteinExistence type="inferred from homology"/>
<evidence type="ECO:0000256" key="7">
    <source>
        <dbReference type="ARBA" id="ARBA00022737"/>
    </source>
</evidence>
<evidence type="ECO:0000256" key="16">
    <source>
        <dbReference type="PIRSR" id="PIRSR006404-2"/>
    </source>
</evidence>
<dbReference type="Pfam" id="PF00571">
    <property type="entry name" value="CBS"/>
    <property type="match status" value="1"/>
</dbReference>
<feature type="binding site" evidence="16">
    <location>
        <position position="58"/>
    </location>
    <ligand>
        <name>Zn(2+)</name>
        <dbReference type="ChEBI" id="CHEBI:29105"/>
        <note>catalytic</note>
    </ligand>
</feature>
<dbReference type="Pfam" id="PF02163">
    <property type="entry name" value="Peptidase_M50"/>
    <property type="match status" value="2"/>
</dbReference>
<dbReference type="InterPro" id="IPR046342">
    <property type="entry name" value="CBS_dom_sf"/>
</dbReference>
<dbReference type="GO" id="GO:0005886">
    <property type="term" value="C:plasma membrane"/>
    <property type="evidence" value="ECO:0007669"/>
    <property type="project" value="UniProtKB-SubCell"/>
</dbReference>